<feature type="chain" id="PRO_5043494845" description="TIR domain-containing protein" evidence="13">
    <location>
        <begin position="30"/>
        <end position="1025"/>
    </location>
</feature>
<comment type="caution">
    <text evidence="15">The sequence shown here is derived from an EMBL/GenBank/DDBJ whole genome shotgun (WGS) entry which is preliminary data.</text>
</comment>
<dbReference type="InterPro" id="IPR003591">
    <property type="entry name" value="Leu-rich_rpt_typical-subtyp"/>
</dbReference>
<keyword evidence="4 12" id="KW-0812">Transmembrane</keyword>
<keyword evidence="9" id="KW-0675">Receptor</keyword>
<feature type="signal peptide" evidence="13">
    <location>
        <begin position="1"/>
        <end position="29"/>
    </location>
</feature>
<dbReference type="InterPro" id="IPR032675">
    <property type="entry name" value="LRR_dom_sf"/>
</dbReference>
<organism evidence="15 16">
    <name type="scientific">Lymnaea stagnalis</name>
    <name type="common">Great pond snail</name>
    <name type="synonym">Helix stagnalis</name>
    <dbReference type="NCBI Taxonomy" id="6523"/>
    <lineage>
        <taxon>Eukaryota</taxon>
        <taxon>Metazoa</taxon>
        <taxon>Spiralia</taxon>
        <taxon>Lophotrochozoa</taxon>
        <taxon>Mollusca</taxon>
        <taxon>Gastropoda</taxon>
        <taxon>Heterobranchia</taxon>
        <taxon>Euthyneura</taxon>
        <taxon>Panpulmonata</taxon>
        <taxon>Hygrophila</taxon>
        <taxon>Lymnaeoidea</taxon>
        <taxon>Lymnaeidae</taxon>
        <taxon>Lymnaea</taxon>
    </lineage>
</organism>
<evidence type="ECO:0000256" key="2">
    <source>
        <dbReference type="ARBA" id="ARBA00009634"/>
    </source>
</evidence>
<gene>
    <name evidence="15" type="ORF">GSLYS_00008250001</name>
</gene>
<keyword evidence="7 12" id="KW-1133">Transmembrane helix</keyword>
<dbReference type="InterPro" id="IPR001611">
    <property type="entry name" value="Leu-rich_rpt"/>
</dbReference>
<dbReference type="GO" id="GO:0005886">
    <property type="term" value="C:plasma membrane"/>
    <property type="evidence" value="ECO:0007669"/>
    <property type="project" value="TreeGrafter"/>
</dbReference>
<feature type="region of interest" description="Disordered" evidence="11">
    <location>
        <begin position="515"/>
        <end position="550"/>
    </location>
</feature>
<evidence type="ECO:0000256" key="13">
    <source>
        <dbReference type="SAM" id="SignalP"/>
    </source>
</evidence>
<dbReference type="EMBL" id="CAXITT010000167">
    <property type="protein sequence ID" value="CAL1534290.1"/>
    <property type="molecule type" value="Genomic_DNA"/>
</dbReference>
<evidence type="ECO:0000256" key="6">
    <source>
        <dbReference type="ARBA" id="ARBA00022737"/>
    </source>
</evidence>
<evidence type="ECO:0000256" key="5">
    <source>
        <dbReference type="ARBA" id="ARBA00022729"/>
    </source>
</evidence>
<dbReference type="SUPFAM" id="SSF52200">
    <property type="entry name" value="Toll/Interleukin receptor TIR domain"/>
    <property type="match status" value="1"/>
</dbReference>
<evidence type="ECO:0000256" key="1">
    <source>
        <dbReference type="ARBA" id="ARBA00004167"/>
    </source>
</evidence>
<dbReference type="InterPro" id="IPR000157">
    <property type="entry name" value="TIR_dom"/>
</dbReference>
<keyword evidence="6" id="KW-0677">Repeat</keyword>
<evidence type="ECO:0000256" key="4">
    <source>
        <dbReference type="ARBA" id="ARBA00022692"/>
    </source>
</evidence>
<accession>A0AAV2HJU5</accession>
<evidence type="ECO:0000256" key="11">
    <source>
        <dbReference type="SAM" id="MobiDB-lite"/>
    </source>
</evidence>
<comment type="subcellular location">
    <subcellularLocation>
        <location evidence="1">Membrane</location>
        <topology evidence="1">Single-pass membrane protein</topology>
    </subcellularLocation>
</comment>
<feature type="compositionally biased region" description="Polar residues" evidence="11">
    <location>
        <begin position="537"/>
        <end position="550"/>
    </location>
</feature>
<dbReference type="InterPro" id="IPR035897">
    <property type="entry name" value="Toll_tir_struct_dom_sf"/>
</dbReference>
<evidence type="ECO:0000256" key="12">
    <source>
        <dbReference type="SAM" id="Phobius"/>
    </source>
</evidence>
<reference evidence="15 16" key="1">
    <citation type="submission" date="2024-04" db="EMBL/GenBank/DDBJ databases">
        <authorList>
            <consortium name="Genoscope - CEA"/>
            <person name="William W."/>
        </authorList>
    </citation>
    <scope>NUCLEOTIDE SEQUENCE [LARGE SCALE GENOMIC DNA]</scope>
</reference>
<dbReference type="Proteomes" id="UP001497497">
    <property type="component" value="Unassembled WGS sequence"/>
</dbReference>
<sequence length="1025" mass="116189">MATTVRRVCFLASLMASWLHVLMLPLNEADQDILTSTDSKGGKYCCSVRYSACHLGHVVDCTNCGLTAVDTSWMPNDTVSLTLDNNTIAVLNDNAFVRLKSLRNLSIAASYVQEIEVNALCGLNQLEVLNLESNRLPLKLMKFPKTMFRHVPGLRELYIAYQDDKEKSSDNEKYRSRRKRHVGATRRLGDKDSNNTLFTDSAFRGGVCGEPLKIYSDFIDIFSYLKNLTTLSIDGLNSTLHLGEEFSSLTLLSKVTVNGPDVTCITNFSFTGLWSLNVRVLVLINLDQISVDTDYQSENDTHFDDDAFQNLMSLTHLTIDGCRIGNQNIARKMRHFVNRTMTSVVLKETNFWLDFNTPTYAMKDYILLKSTMKYLVQINLSHFSWIGSNIFAIVPRGFDSPVWQYSIKSMDFSDNNFGHLGWKANVIDLYLLKNMVKFTLSSPFATFEETHPKLEGQMINGEPAMDLNDNSRKIEISKLSPKNFQPIGNKLSNILGPSDQMLKARVNKIKAQSLEITRKQGSNNQNRSTGKVDHALSASSHKNVNSSADNGLSQMLHSQPVSLTHLINGSAKIFFTGSGLFTIGLPPSLSTFTTVGLMTGLSDFFNFSIQFVNVKKFTHFYFMNNGPVRGTGHVYGLTNLQLFDLTGSTFIVAEHFFDNMTNLRYLILKSIKPDDFFVRLSCDRLIRYLTHLMYLDLTENNLNKLPHRLFATNPNVTHFVLAKNRFSGIPFDLTSTPNLEFLDLTGNAIVYLDEIELDALSRHVNRVPRFFLGLAGNNIACMCFQTRFLAWIDNSKFLDMNGNYSCTYDNGHMTSTGIILLDLQGFSRQCNGSTSLMLSLILAFIMVLAFLLAYLLSRFKTAIVAFTMKIFTTAFRPMTAKDYKTHVFIGYGDDDCHFVRYTLGRYLEHDLGVTTFIHQRDLGPGYTDQQLFEAIRDSWRILLVITTNFLLNYDQATIVMKYASHSVTSMNHDRVLVLVQETQVKNIPDYLFDVLDDTRIIVVRDLDQNLSYEQRQSIRDCLRSP</sequence>
<evidence type="ECO:0000256" key="9">
    <source>
        <dbReference type="ARBA" id="ARBA00023170"/>
    </source>
</evidence>
<evidence type="ECO:0000313" key="15">
    <source>
        <dbReference type="EMBL" id="CAL1534290.1"/>
    </source>
</evidence>
<feature type="domain" description="TIR" evidence="14">
    <location>
        <begin position="883"/>
        <end position="1010"/>
    </location>
</feature>
<evidence type="ECO:0000256" key="8">
    <source>
        <dbReference type="ARBA" id="ARBA00023136"/>
    </source>
</evidence>
<dbReference type="PROSITE" id="PS50104">
    <property type="entry name" value="TIR"/>
    <property type="match status" value="1"/>
</dbReference>
<dbReference type="SMART" id="SM00369">
    <property type="entry name" value="LRR_TYP"/>
    <property type="match status" value="2"/>
</dbReference>
<evidence type="ECO:0000259" key="14">
    <source>
        <dbReference type="PROSITE" id="PS50104"/>
    </source>
</evidence>
<protein>
    <recommendedName>
        <fullName evidence="14">TIR domain-containing protein</fullName>
    </recommendedName>
</protein>
<evidence type="ECO:0000256" key="7">
    <source>
        <dbReference type="ARBA" id="ARBA00022989"/>
    </source>
</evidence>
<dbReference type="SUPFAM" id="SSF52047">
    <property type="entry name" value="RNI-like"/>
    <property type="match status" value="1"/>
</dbReference>
<name>A0AAV2HJU5_LYMST</name>
<comment type="similarity">
    <text evidence="2">Belongs to the Toll-like receptor family.</text>
</comment>
<evidence type="ECO:0000313" key="16">
    <source>
        <dbReference type="Proteomes" id="UP001497497"/>
    </source>
</evidence>
<keyword evidence="8 12" id="KW-0472">Membrane</keyword>
<dbReference type="AlphaFoldDB" id="A0AAV2HJU5"/>
<dbReference type="Gene3D" id="3.40.50.10140">
    <property type="entry name" value="Toll/interleukin-1 receptor homology (TIR) domain"/>
    <property type="match status" value="1"/>
</dbReference>
<evidence type="ECO:0000256" key="10">
    <source>
        <dbReference type="ARBA" id="ARBA00023180"/>
    </source>
</evidence>
<dbReference type="GO" id="GO:0007165">
    <property type="term" value="P:signal transduction"/>
    <property type="evidence" value="ECO:0007669"/>
    <property type="project" value="InterPro"/>
</dbReference>
<feature type="compositionally biased region" description="Polar residues" evidence="11">
    <location>
        <begin position="519"/>
        <end position="529"/>
    </location>
</feature>
<evidence type="ECO:0000256" key="3">
    <source>
        <dbReference type="ARBA" id="ARBA00022614"/>
    </source>
</evidence>
<keyword evidence="5 13" id="KW-0732">Signal</keyword>
<dbReference type="Gene3D" id="3.80.10.10">
    <property type="entry name" value="Ribonuclease Inhibitor"/>
    <property type="match status" value="3"/>
</dbReference>
<dbReference type="GO" id="GO:0038023">
    <property type="term" value="F:signaling receptor activity"/>
    <property type="evidence" value="ECO:0007669"/>
    <property type="project" value="TreeGrafter"/>
</dbReference>
<keyword evidence="16" id="KW-1185">Reference proteome</keyword>
<dbReference type="SUPFAM" id="SSF52058">
    <property type="entry name" value="L domain-like"/>
    <property type="match status" value="1"/>
</dbReference>
<feature type="transmembrane region" description="Helical" evidence="12">
    <location>
        <begin position="836"/>
        <end position="856"/>
    </location>
</feature>
<proteinExistence type="inferred from homology"/>
<dbReference type="PANTHER" id="PTHR24365:SF541">
    <property type="entry name" value="PROTEIN TOLL-RELATED"/>
    <property type="match status" value="1"/>
</dbReference>
<keyword evidence="10" id="KW-0325">Glycoprotein</keyword>
<keyword evidence="3" id="KW-0433">Leucine-rich repeat</keyword>
<dbReference type="Pfam" id="PF13855">
    <property type="entry name" value="LRR_8"/>
    <property type="match status" value="2"/>
</dbReference>
<dbReference type="PANTHER" id="PTHR24365">
    <property type="entry name" value="TOLL-LIKE RECEPTOR"/>
    <property type="match status" value="1"/>
</dbReference>